<sequence length="261" mass="27586">MAASGGGKGAGGQPPPPTGPVPNVTLEEAKQLGSLSEKACDKAAASKYKDLVKFMEAAQKPPPTGSPVSKVQQSHSEVKRLEQKLEGDLARLLRLQTEMAEATTKIRDTQEGVQGGYFIDHCDLLEHMCSSEYEVTDTDRTEFEKRKQTLRDGVQALAPDLFKQVVNAARDAKQVHAQHMARLVPKRQKANDGTAQPAGEASEDHKGGEHVHGDIAAAAESAETAAQPAEPSSKGARERAAEALAAVVTSAADAGASECEL</sequence>
<accession>A0ABN9SGT5</accession>
<feature type="region of interest" description="Disordered" evidence="2">
    <location>
        <begin position="1"/>
        <end position="24"/>
    </location>
</feature>
<reference evidence="3" key="1">
    <citation type="submission" date="2023-10" db="EMBL/GenBank/DDBJ databases">
        <authorList>
            <person name="Chen Y."/>
            <person name="Shah S."/>
            <person name="Dougan E. K."/>
            <person name="Thang M."/>
            <person name="Chan C."/>
        </authorList>
    </citation>
    <scope>NUCLEOTIDE SEQUENCE [LARGE SCALE GENOMIC DNA]</scope>
</reference>
<comment type="caution">
    <text evidence="3">The sequence shown here is derived from an EMBL/GenBank/DDBJ whole genome shotgun (WGS) entry which is preliminary data.</text>
</comment>
<keyword evidence="1" id="KW-0175">Coiled coil</keyword>
<evidence type="ECO:0000313" key="4">
    <source>
        <dbReference type="Proteomes" id="UP001189429"/>
    </source>
</evidence>
<name>A0ABN9SGT5_9DINO</name>
<feature type="compositionally biased region" description="Basic and acidic residues" evidence="2">
    <location>
        <begin position="202"/>
        <end position="213"/>
    </location>
</feature>
<dbReference type="Proteomes" id="UP001189429">
    <property type="component" value="Unassembled WGS sequence"/>
</dbReference>
<dbReference type="EMBL" id="CAUYUJ010010521">
    <property type="protein sequence ID" value="CAK0829587.1"/>
    <property type="molecule type" value="Genomic_DNA"/>
</dbReference>
<evidence type="ECO:0000256" key="2">
    <source>
        <dbReference type="SAM" id="MobiDB-lite"/>
    </source>
</evidence>
<feature type="region of interest" description="Disordered" evidence="2">
    <location>
        <begin position="177"/>
        <end position="242"/>
    </location>
</feature>
<evidence type="ECO:0008006" key="5">
    <source>
        <dbReference type="Google" id="ProtNLM"/>
    </source>
</evidence>
<evidence type="ECO:0000313" key="3">
    <source>
        <dbReference type="EMBL" id="CAK0829587.1"/>
    </source>
</evidence>
<feature type="compositionally biased region" description="Gly residues" evidence="2">
    <location>
        <begin position="1"/>
        <end position="12"/>
    </location>
</feature>
<keyword evidence="4" id="KW-1185">Reference proteome</keyword>
<gene>
    <name evidence="3" type="ORF">PCOR1329_LOCUS28482</name>
</gene>
<feature type="compositionally biased region" description="Low complexity" evidence="2">
    <location>
        <begin position="216"/>
        <end position="233"/>
    </location>
</feature>
<evidence type="ECO:0000256" key="1">
    <source>
        <dbReference type="SAM" id="Coils"/>
    </source>
</evidence>
<feature type="coiled-coil region" evidence="1">
    <location>
        <begin position="78"/>
        <end position="112"/>
    </location>
</feature>
<proteinExistence type="predicted"/>
<protein>
    <recommendedName>
        <fullName evidence="5">Tubulin-specific chaperone A</fullName>
    </recommendedName>
</protein>
<organism evidence="3 4">
    <name type="scientific">Prorocentrum cordatum</name>
    <dbReference type="NCBI Taxonomy" id="2364126"/>
    <lineage>
        <taxon>Eukaryota</taxon>
        <taxon>Sar</taxon>
        <taxon>Alveolata</taxon>
        <taxon>Dinophyceae</taxon>
        <taxon>Prorocentrales</taxon>
        <taxon>Prorocentraceae</taxon>
        <taxon>Prorocentrum</taxon>
    </lineage>
</organism>